<keyword evidence="2" id="KW-1185">Reference proteome</keyword>
<name>A0A0D0BYC6_9AGAR</name>
<reference evidence="1 2" key="1">
    <citation type="submission" date="2014-04" db="EMBL/GenBank/DDBJ databases">
        <title>Evolutionary Origins and Diversification of the Mycorrhizal Mutualists.</title>
        <authorList>
            <consortium name="DOE Joint Genome Institute"/>
            <consortium name="Mycorrhizal Genomics Consortium"/>
            <person name="Kohler A."/>
            <person name="Kuo A."/>
            <person name="Nagy L.G."/>
            <person name="Floudas D."/>
            <person name="Copeland A."/>
            <person name="Barry K.W."/>
            <person name="Cichocki N."/>
            <person name="Veneault-Fourrey C."/>
            <person name="LaButti K."/>
            <person name="Lindquist E.A."/>
            <person name="Lipzen A."/>
            <person name="Lundell T."/>
            <person name="Morin E."/>
            <person name="Murat C."/>
            <person name="Riley R."/>
            <person name="Ohm R."/>
            <person name="Sun H."/>
            <person name="Tunlid A."/>
            <person name="Henrissat B."/>
            <person name="Grigoriev I.V."/>
            <person name="Hibbett D.S."/>
            <person name="Martin F."/>
        </authorList>
    </citation>
    <scope>NUCLEOTIDE SEQUENCE [LARGE SCALE GENOMIC DNA]</scope>
    <source>
        <strain evidence="1 2">FD-317 M1</strain>
    </source>
</reference>
<dbReference type="EMBL" id="KN834904">
    <property type="protein sequence ID" value="KIK50412.1"/>
    <property type="molecule type" value="Genomic_DNA"/>
</dbReference>
<feature type="non-terminal residue" evidence="1">
    <location>
        <position position="1"/>
    </location>
</feature>
<accession>A0A0D0BYC6</accession>
<feature type="non-terminal residue" evidence="1">
    <location>
        <position position="132"/>
    </location>
</feature>
<gene>
    <name evidence="1" type="ORF">GYMLUDRAFT_136137</name>
</gene>
<protein>
    <submittedName>
        <fullName evidence="1">Uncharacterized protein</fullName>
    </submittedName>
</protein>
<dbReference type="Proteomes" id="UP000053593">
    <property type="component" value="Unassembled WGS sequence"/>
</dbReference>
<sequence length="132" mass="16029">FCPAVHCSSVLKIFGKHFVQHLMLPERLVESGQWTSYWIRREAVYEKYTFCKQQGLREVWGYMWACWYCPKMWKLWARSSSSKILSRLRITMGAENYFKLLKHEHLHHLVHPRLDQLSYKLIYEVTPVYFAR</sequence>
<evidence type="ECO:0000313" key="1">
    <source>
        <dbReference type="EMBL" id="KIK50412.1"/>
    </source>
</evidence>
<evidence type="ECO:0000313" key="2">
    <source>
        <dbReference type="Proteomes" id="UP000053593"/>
    </source>
</evidence>
<organism evidence="1 2">
    <name type="scientific">Collybiopsis luxurians FD-317 M1</name>
    <dbReference type="NCBI Taxonomy" id="944289"/>
    <lineage>
        <taxon>Eukaryota</taxon>
        <taxon>Fungi</taxon>
        <taxon>Dikarya</taxon>
        <taxon>Basidiomycota</taxon>
        <taxon>Agaricomycotina</taxon>
        <taxon>Agaricomycetes</taxon>
        <taxon>Agaricomycetidae</taxon>
        <taxon>Agaricales</taxon>
        <taxon>Marasmiineae</taxon>
        <taxon>Omphalotaceae</taxon>
        <taxon>Collybiopsis</taxon>
        <taxon>Collybiopsis luxurians</taxon>
    </lineage>
</organism>
<dbReference type="HOGENOM" id="CLU_099114_1_0_1"/>
<dbReference type="OrthoDB" id="3262412at2759"/>
<proteinExistence type="predicted"/>
<dbReference type="AlphaFoldDB" id="A0A0D0BYC6"/>